<accession>A0A0M2UTH8</accession>
<evidence type="ECO:0000313" key="2">
    <source>
        <dbReference type="EMBL" id="KKO18296.1"/>
    </source>
</evidence>
<name>A0A0M2UTH8_9BACT</name>
<dbReference type="Proteomes" id="UP000034954">
    <property type="component" value="Unassembled WGS sequence"/>
</dbReference>
<sequence>MDDMRLAREDRPLLCTSVQRVVAEHKGEGSFAFDKNKRKRKEGKMREKTVAPIKHESVMDKQGIEENYPKTHEEDDQDGNIVDIEA</sequence>
<proteinExistence type="predicted"/>
<keyword evidence="3" id="KW-1185">Reference proteome</keyword>
<evidence type="ECO:0000313" key="3">
    <source>
        <dbReference type="Proteomes" id="UP000034954"/>
    </source>
</evidence>
<evidence type="ECO:0000256" key="1">
    <source>
        <dbReference type="SAM" id="MobiDB-lite"/>
    </source>
</evidence>
<dbReference type="EMBL" id="LAQJ01000282">
    <property type="protein sequence ID" value="KKO18296.1"/>
    <property type="molecule type" value="Genomic_DNA"/>
</dbReference>
<protein>
    <submittedName>
        <fullName evidence="2">Uncharacterized protein</fullName>
    </submittedName>
</protein>
<gene>
    <name evidence="2" type="ORF">BROFUL_03023</name>
</gene>
<organism evidence="2 3">
    <name type="scientific">Candidatus Brocadia fulgida</name>
    <dbReference type="NCBI Taxonomy" id="380242"/>
    <lineage>
        <taxon>Bacteria</taxon>
        <taxon>Pseudomonadati</taxon>
        <taxon>Planctomycetota</taxon>
        <taxon>Candidatus Brocadiia</taxon>
        <taxon>Candidatus Brocadiales</taxon>
        <taxon>Candidatus Brocadiaceae</taxon>
        <taxon>Candidatus Brocadia</taxon>
    </lineage>
</organism>
<dbReference type="AlphaFoldDB" id="A0A0M2UTH8"/>
<feature type="compositionally biased region" description="Basic and acidic residues" evidence="1">
    <location>
        <begin position="44"/>
        <end position="73"/>
    </location>
</feature>
<feature type="compositionally biased region" description="Acidic residues" evidence="1">
    <location>
        <begin position="74"/>
        <end position="86"/>
    </location>
</feature>
<comment type="caution">
    <text evidence="2">The sequence shown here is derived from an EMBL/GenBank/DDBJ whole genome shotgun (WGS) entry which is preliminary data.</text>
</comment>
<feature type="region of interest" description="Disordered" evidence="1">
    <location>
        <begin position="32"/>
        <end position="86"/>
    </location>
</feature>
<reference evidence="2 3" key="1">
    <citation type="journal article" date="2013" name="BMC Microbiol.">
        <title>Identification of the type II cytochrome c maturation pathway in anammox bacteria by comparative genomics.</title>
        <authorList>
            <person name="Ferousi C."/>
            <person name="Speth D.R."/>
            <person name="Reimann J."/>
            <person name="Op den Camp H.J."/>
            <person name="Allen J.W."/>
            <person name="Keltjens J.T."/>
            <person name="Jetten M.S."/>
        </authorList>
    </citation>
    <scope>NUCLEOTIDE SEQUENCE [LARGE SCALE GENOMIC DNA]</scope>
    <source>
        <strain evidence="2">RU1</strain>
    </source>
</reference>